<dbReference type="InterPro" id="IPR007513">
    <property type="entry name" value="SERF-like_N"/>
</dbReference>
<reference evidence="4 5" key="1">
    <citation type="submission" date="2024-11" db="EMBL/GenBank/DDBJ databases">
        <title>Adaptive evolution of stress response genes in parasites aligns with host niche diversity.</title>
        <authorList>
            <person name="Hahn C."/>
            <person name="Resl P."/>
        </authorList>
    </citation>
    <scope>NUCLEOTIDE SEQUENCE [LARGE SCALE GENOMIC DNA]</scope>
    <source>
        <strain evidence="4">EGGRZ-B1_66</strain>
        <tissue evidence="4">Body</tissue>
    </source>
</reference>
<feature type="region of interest" description="Disordered" evidence="2">
    <location>
        <begin position="1"/>
        <end position="62"/>
    </location>
</feature>
<dbReference type="EMBL" id="JBJKFK010002092">
    <property type="protein sequence ID" value="KAL3311646.1"/>
    <property type="molecule type" value="Genomic_DNA"/>
</dbReference>
<dbReference type="AlphaFoldDB" id="A0ABD2Q0K6"/>
<proteinExistence type="inferred from homology"/>
<evidence type="ECO:0000259" key="3">
    <source>
        <dbReference type="Pfam" id="PF04419"/>
    </source>
</evidence>
<sequence>MTRGNQRELARQKTQKKQQAESKGKRKDGLENLTIAQRKQRDAERIQEKRLMKEKAKEEEVV</sequence>
<gene>
    <name evidence="4" type="ORF">Ciccas_009771</name>
</gene>
<dbReference type="PANTHER" id="PTHR13596">
    <property type="entry name" value="SMALL EDRK-RICH FACTOR 1"/>
    <property type="match status" value="1"/>
</dbReference>
<evidence type="ECO:0000313" key="4">
    <source>
        <dbReference type="EMBL" id="KAL3311646.1"/>
    </source>
</evidence>
<evidence type="ECO:0000256" key="1">
    <source>
        <dbReference type="ARBA" id="ARBA00007309"/>
    </source>
</evidence>
<feature type="compositionally biased region" description="Basic and acidic residues" evidence="2">
    <location>
        <begin position="39"/>
        <end position="62"/>
    </location>
</feature>
<comment type="caution">
    <text evidence="4">The sequence shown here is derived from an EMBL/GenBank/DDBJ whole genome shotgun (WGS) entry which is preliminary data.</text>
</comment>
<dbReference type="Pfam" id="PF04419">
    <property type="entry name" value="SERF-like_N"/>
    <property type="match status" value="1"/>
</dbReference>
<keyword evidence="5" id="KW-1185">Reference proteome</keyword>
<dbReference type="Proteomes" id="UP001626550">
    <property type="component" value="Unassembled WGS sequence"/>
</dbReference>
<feature type="compositionally biased region" description="Basic and acidic residues" evidence="2">
    <location>
        <begin position="1"/>
        <end position="11"/>
    </location>
</feature>
<organism evidence="4 5">
    <name type="scientific">Cichlidogyrus casuarinus</name>
    <dbReference type="NCBI Taxonomy" id="1844966"/>
    <lineage>
        <taxon>Eukaryota</taxon>
        <taxon>Metazoa</taxon>
        <taxon>Spiralia</taxon>
        <taxon>Lophotrochozoa</taxon>
        <taxon>Platyhelminthes</taxon>
        <taxon>Monogenea</taxon>
        <taxon>Monopisthocotylea</taxon>
        <taxon>Dactylogyridea</taxon>
        <taxon>Ancyrocephalidae</taxon>
        <taxon>Cichlidogyrus</taxon>
    </lineage>
</organism>
<evidence type="ECO:0000313" key="5">
    <source>
        <dbReference type="Proteomes" id="UP001626550"/>
    </source>
</evidence>
<comment type="similarity">
    <text evidence="1">Belongs to the SERF family.</text>
</comment>
<feature type="domain" description="Small EDRK-rich factor-like N-terminal" evidence="3">
    <location>
        <begin position="1"/>
        <end position="31"/>
    </location>
</feature>
<name>A0ABD2Q0K6_9PLAT</name>
<dbReference type="PANTHER" id="PTHR13596:SF0">
    <property type="entry name" value="SI:CH211-39K3.2-RELATED"/>
    <property type="match status" value="1"/>
</dbReference>
<dbReference type="InterPro" id="IPR040211">
    <property type="entry name" value="SERF1/2-like"/>
</dbReference>
<accession>A0ABD2Q0K6</accession>
<protein>
    <recommendedName>
        <fullName evidence="3">Small EDRK-rich factor-like N-terminal domain-containing protein</fullName>
    </recommendedName>
</protein>
<evidence type="ECO:0000256" key="2">
    <source>
        <dbReference type="SAM" id="MobiDB-lite"/>
    </source>
</evidence>
<feature type="compositionally biased region" description="Basic and acidic residues" evidence="2">
    <location>
        <begin position="18"/>
        <end position="30"/>
    </location>
</feature>